<gene>
    <name evidence="4" type="ORF">Drose_20030</name>
</gene>
<dbReference type="SUPFAM" id="SSF55729">
    <property type="entry name" value="Acyl-CoA N-acyltransferases (Nat)"/>
    <property type="match status" value="1"/>
</dbReference>
<accession>A0ABY5YV45</accession>
<dbReference type="EMBL" id="CP073721">
    <property type="protein sequence ID" value="UWZ33594.1"/>
    <property type="molecule type" value="Genomic_DNA"/>
</dbReference>
<dbReference type="InterPro" id="IPR050832">
    <property type="entry name" value="Bact_Acetyltransf"/>
</dbReference>
<keyword evidence="1" id="KW-0808">Transferase</keyword>
<dbReference type="RefSeq" id="WP_260722851.1">
    <property type="nucleotide sequence ID" value="NZ_BAAABS010000099.1"/>
</dbReference>
<evidence type="ECO:0000256" key="1">
    <source>
        <dbReference type="ARBA" id="ARBA00022679"/>
    </source>
</evidence>
<organism evidence="4 5">
    <name type="scientific">Dactylosporangium roseum</name>
    <dbReference type="NCBI Taxonomy" id="47989"/>
    <lineage>
        <taxon>Bacteria</taxon>
        <taxon>Bacillati</taxon>
        <taxon>Actinomycetota</taxon>
        <taxon>Actinomycetes</taxon>
        <taxon>Micromonosporales</taxon>
        <taxon>Micromonosporaceae</taxon>
        <taxon>Dactylosporangium</taxon>
    </lineage>
</organism>
<reference evidence="4" key="1">
    <citation type="submission" date="2021-04" db="EMBL/GenBank/DDBJ databases">
        <title>Biosynthetic gene clusters of Dactylosporangioum roseum.</title>
        <authorList>
            <person name="Hartkoorn R.C."/>
            <person name="Beaudoing E."/>
            <person name="Hot D."/>
            <person name="Moureu S."/>
        </authorList>
    </citation>
    <scope>NUCLEOTIDE SEQUENCE</scope>
    <source>
        <strain evidence="4">NRRL B-16295</strain>
    </source>
</reference>
<sequence length="160" mass="17418">MDVRPLTGDDWRLKRDLRLTALQDSPKAFASTYAREVHRTEAEWRDWPRPGAYFAAFAHRDGAGNVPVGIAGAWVSATDPDTTHLISMWVVPEARGRRVAGRLVDAVVGWARDNGGSVVELEVAAGNDAAMAAYLRCGFTVVDREPYTPGGTVLQRPVTA</sequence>
<dbReference type="CDD" id="cd04301">
    <property type="entry name" value="NAT_SF"/>
    <property type="match status" value="1"/>
</dbReference>
<feature type="domain" description="N-acetyltransferase" evidence="3">
    <location>
        <begin position="1"/>
        <end position="159"/>
    </location>
</feature>
<dbReference type="InterPro" id="IPR000182">
    <property type="entry name" value="GNAT_dom"/>
</dbReference>
<dbReference type="Pfam" id="PF00583">
    <property type="entry name" value="Acetyltransf_1"/>
    <property type="match status" value="1"/>
</dbReference>
<dbReference type="Proteomes" id="UP001058271">
    <property type="component" value="Chromosome"/>
</dbReference>
<proteinExistence type="predicted"/>
<name>A0ABY5YV45_9ACTN</name>
<dbReference type="Gene3D" id="3.40.630.30">
    <property type="match status" value="1"/>
</dbReference>
<dbReference type="InterPro" id="IPR016181">
    <property type="entry name" value="Acyl_CoA_acyltransferase"/>
</dbReference>
<evidence type="ECO:0000259" key="3">
    <source>
        <dbReference type="PROSITE" id="PS51186"/>
    </source>
</evidence>
<keyword evidence="2" id="KW-0012">Acyltransferase</keyword>
<protein>
    <submittedName>
        <fullName evidence="4">GNAT family N-acetyltransferase</fullName>
    </submittedName>
</protein>
<evidence type="ECO:0000313" key="5">
    <source>
        <dbReference type="Proteomes" id="UP001058271"/>
    </source>
</evidence>
<evidence type="ECO:0000313" key="4">
    <source>
        <dbReference type="EMBL" id="UWZ33594.1"/>
    </source>
</evidence>
<dbReference type="PANTHER" id="PTHR43877">
    <property type="entry name" value="AMINOALKYLPHOSPHONATE N-ACETYLTRANSFERASE-RELATED-RELATED"/>
    <property type="match status" value="1"/>
</dbReference>
<evidence type="ECO:0000256" key="2">
    <source>
        <dbReference type="ARBA" id="ARBA00023315"/>
    </source>
</evidence>
<dbReference type="PANTHER" id="PTHR43877:SF2">
    <property type="entry name" value="AMINOALKYLPHOSPHONATE N-ACETYLTRANSFERASE-RELATED"/>
    <property type="match status" value="1"/>
</dbReference>
<dbReference type="PROSITE" id="PS51186">
    <property type="entry name" value="GNAT"/>
    <property type="match status" value="1"/>
</dbReference>
<keyword evidence="5" id="KW-1185">Reference proteome</keyword>